<dbReference type="EMBL" id="JAUSSU010000003">
    <property type="protein sequence ID" value="MDQ0112521.1"/>
    <property type="molecule type" value="Genomic_DNA"/>
</dbReference>
<dbReference type="NCBIfam" id="NF047593">
    <property type="entry name" value="IS66_ISAeme5_TnpA"/>
    <property type="match status" value="1"/>
</dbReference>
<reference evidence="1 2" key="1">
    <citation type="submission" date="2023-07" db="EMBL/GenBank/DDBJ databases">
        <title>Sorghum-associated microbial communities from plants grown in Nebraska, USA.</title>
        <authorList>
            <person name="Schachtman D."/>
        </authorList>
    </citation>
    <scope>NUCLEOTIDE SEQUENCE [LARGE SCALE GENOMIC DNA]</scope>
    <source>
        <strain evidence="1 2">CC482</strain>
    </source>
</reference>
<proteinExistence type="predicted"/>
<sequence>MNANEQRRQDWQARIAAYRASGLTMKAWCNANECSVEQLKYWLYKIKRGSSQTTPDPKTSHVQFVPLAAVDPPGSVFSAPFLILHIGEIRVELHSGFDPKLLREVIYVLTSSC</sequence>
<dbReference type="Proteomes" id="UP001229346">
    <property type="component" value="Unassembled WGS sequence"/>
</dbReference>
<gene>
    <name evidence="1" type="ORF">J2T15_001956</name>
</gene>
<organism evidence="1 2">
    <name type="scientific">Paenibacillus harenae</name>
    <dbReference type="NCBI Taxonomy" id="306543"/>
    <lineage>
        <taxon>Bacteria</taxon>
        <taxon>Bacillati</taxon>
        <taxon>Bacillota</taxon>
        <taxon>Bacilli</taxon>
        <taxon>Bacillales</taxon>
        <taxon>Paenibacillaceae</taxon>
        <taxon>Paenibacillus</taxon>
    </lineage>
</organism>
<evidence type="ECO:0000313" key="2">
    <source>
        <dbReference type="Proteomes" id="UP001229346"/>
    </source>
</evidence>
<keyword evidence="2" id="KW-1185">Reference proteome</keyword>
<comment type="caution">
    <text evidence="1">The sequence shown here is derived from an EMBL/GenBank/DDBJ whole genome shotgun (WGS) entry which is preliminary data.</text>
</comment>
<evidence type="ECO:0000313" key="1">
    <source>
        <dbReference type="EMBL" id="MDQ0112521.1"/>
    </source>
</evidence>
<evidence type="ECO:0008006" key="3">
    <source>
        <dbReference type="Google" id="ProtNLM"/>
    </source>
</evidence>
<name>A0ABT9TYV2_PAEHA</name>
<accession>A0ABT9TYV2</accession>
<dbReference type="RefSeq" id="WP_307203392.1">
    <property type="nucleotide sequence ID" value="NZ_JAUSST010000007.1"/>
</dbReference>
<protein>
    <recommendedName>
        <fullName evidence="3">IS66 family insertion sequence element accessory protein TnpB</fullName>
    </recommendedName>
</protein>